<keyword evidence="8" id="KW-1185">Reference proteome</keyword>
<dbReference type="InterPro" id="IPR002589">
    <property type="entry name" value="Macro_dom"/>
</dbReference>
<dbReference type="PANTHER" id="PTHR14453:SF67">
    <property type="entry name" value="POLY [ADP-RIBOSE] POLYMERASE"/>
    <property type="match status" value="1"/>
</dbReference>
<evidence type="ECO:0000313" key="8">
    <source>
        <dbReference type="Proteomes" id="UP001164746"/>
    </source>
</evidence>
<evidence type="ECO:0000256" key="2">
    <source>
        <dbReference type="ARBA" id="ARBA00022676"/>
    </source>
</evidence>
<dbReference type="PANTHER" id="PTHR14453">
    <property type="entry name" value="PARP/ZINC FINGER CCCH TYPE DOMAIN CONTAINING PROTEIN"/>
    <property type="match status" value="1"/>
</dbReference>
<keyword evidence="4" id="KW-0520">NAD</keyword>
<feature type="domain" description="Macro" evidence="6">
    <location>
        <begin position="1"/>
        <end position="162"/>
    </location>
</feature>
<evidence type="ECO:0000256" key="1">
    <source>
        <dbReference type="ARBA" id="ARBA00004123"/>
    </source>
</evidence>
<keyword evidence="3" id="KW-0808">Transferase</keyword>
<evidence type="ECO:0000256" key="5">
    <source>
        <dbReference type="ARBA" id="ARBA00023242"/>
    </source>
</evidence>
<proteinExistence type="predicted"/>
<protein>
    <submittedName>
        <fullName evidence="7">PAR14-like protein</fullName>
    </submittedName>
</protein>
<organism evidence="7 8">
    <name type="scientific">Mya arenaria</name>
    <name type="common">Soft-shell clam</name>
    <dbReference type="NCBI Taxonomy" id="6604"/>
    <lineage>
        <taxon>Eukaryota</taxon>
        <taxon>Metazoa</taxon>
        <taxon>Spiralia</taxon>
        <taxon>Lophotrochozoa</taxon>
        <taxon>Mollusca</taxon>
        <taxon>Bivalvia</taxon>
        <taxon>Autobranchia</taxon>
        <taxon>Heteroconchia</taxon>
        <taxon>Euheterodonta</taxon>
        <taxon>Imparidentia</taxon>
        <taxon>Neoheterodontei</taxon>
        <taxon>Myida</taxon>
        <taxon>Myoidea</taxon>
        <taxon>Myidae</taxon>
        <taxon>Mya</taxon>
    </lineage>
</organism>
<keyword evidence="2" id="KW-0328">Glycosyltransferase</keyword>
<name>A0ABY7FHV6_MYAAR</name>
<dbReference type="EMBL" id="CP111023">
    <property type="protein sequence ID" value="WAR21748.1"/>
    <property type="molecule type" value="Genomic_DNA"/>
</dbReference>
<dbReference type="SUPFAM" id="SSF52949">
    <property type="entry name" value="Macro domain-like"/>
    <property type="match status" value="1"/>
</dbReference>
<dbReference type="Proteomes" id="UP001164746">
    <property type="component" value="Chromosome 12"/>
</dbReference>
<dbReference type="Gene3D" id="3.40.220.10">
    <property type="entry name" value="Leucine Aminopeptidase, subunit E, domain 1"/>
    <property type="match status" value="1"/>
</dbReference>
<dbReference type="InterPro" id="IPR052056">
    <property type="entry name" value="Mono-ARTD/PARP"/>
</dbReference>
<reference evidence="7" key="1">
    <citation type="submission" date="2022-11" db="EMBL/GenBank/DDBJ databases">
        <title>Centuries of genome instability and evolution in soft-shell clam transmissible cancer (bioRxiv).</title>
        <authorList>
            <person name="Hart S.F.M."/>
            <person name="Yonemitsu M.A."/>
            <person name="Giersch R.M."/>
            <person name="Beal B.F."/>
            <person name="Arriagada G."/>
            <person name="Davis B.W."/>
            <person name="Ostrander E.A."/>
            <person name="Goff S.P."/>
            <person name="Metzger M.J."/>
        </authorList>
    </citation>
    <scope>NUCLEOTIDE SEQUENCE</scope>
    <source>
        <strain evidence="7">MELC-2E11</strain>
        <tissue evidence="7">Siphon/mantle</tissue>
    </source>
</reference>
<evidence type="ECO:0000259" key="6">
    <source>
        <dbReference type="PROSITE" id="PS51154"/>
    </source>
</evidence>
<keyword evidence="5" id="KW-0539">Nucleus</keyword>
<dbReference type="Pfam" id="PF01661">
    <property type="entry name" value="Macro"/>
    <property type="match status" value="1"/>
</dbReference>
<gene>
    <name evidence="7" type="ORF">MAR_015722</name>
</gene>
<evidence type="ECO:0000256" key="3">
    <source>
        <dbReference type="ARBA" id="ARBA00022679"/>
    </source>
</evidence>
<comment type="subcellular location">
    <subcellularLocation>
        <location evidence="1">Nucleus</location>
    </subcellularLocation>
</comment>
<evidence type="ECO:0000256" key="4">
    <source>
        <dbReference type="ARBA" id="ARBA00023027"/>
    </source>
</evidence>
<accession>A0ABY7FHV6</accession>
<evidence type="ECO:0000313" key="7">
    <source>
        <dbReference type="EMBL" id="WAR21748.1"/>
    </source>
</evidence>
<sequence length="284" mass="31783">MSCDLSNAPAMLIRNNAMVSCKCASYIYKAYCHVALQGHQPYWVDIMPNEGDMKKYEVVITKAPHLKCRQIMHVVAIESPQDWRQIIVKCLERSKKKGFRSLAFPALGTGMSARVAAATAQIMVQAIKEFATDGCGSLTDIRFVIFQKEMIESFHSAVRNAKGLQVVGKESPPSKKPSPRTAVKCNADADSVQFTIWALEQKTISGAIHKLESCIDRVISIREFTDSFLLKMDDKQLKKLKQKAEENHVEYKLIGGNIQIVGVMQNVFKVTDDINSCIRDAVRI</sequence>
<dbReference type="InterPro" id="IPR043472">
    <property type="entry name" value="Macro_dom-like"/>
</dbReference>
<dbReference type="PROSITE" id="PS51154">
    <property type="entry name" value="MACRO"/>
    <property type="match status" value="1"/>
</dbReference>